<comment type="caution">
    <text evidence="12">The sequence shown here is derived from an EMBL/GenBank/DDBJ whole genome shotgun (WGS) entry which is preliminary data.</text>
</comment>
<comment type="subunit">
    <text evidence="9">The complex comprises the extracytoplasmic solute receptor protein and the two transmembrane proteins.</text>
</comment>
<dbReference type="GO" id="GO:0005886">
    <property type="term" value="C:plasma membrane"/>
    <property type="evidence" value="ECO:0007669"/>
    <property type="project" value="UniProtKB-SubCell"/>
</dbReference>
<comment type="subcellular location">
    <subcellularLocation>
        <location evidence="1 9">Cell inner membrane</location>
        <topology evidence="1 9">Multi-pass membrane protein</topology>
    </subcellularLocation>
</comment>
<dbReference type="STRING" id="1666912.Ga0058931_3107"/>
<dbReference type="RefSeq" id="WP_072247113.1">
    <property type="nucleotide sequence ID" value="NZ_FBYC01000004.1"/>
</dbReference>
<evidence type="ECO:0000259" key="10">
    <source>
        <dbReference type="Pfam" id="PF04290"/>
    </source>
</evidence>
<keyword evidence="6 9" id="KW-1133">Transmembrane helix</keyword>
<accession>A0A0P7YPQ5</accession>
<dbReference type="PANTHER" id="PTHR35011">
    <property type="entry name" value="2,3-DIKETO-L-GULONATE TRAP TRANSPORTER SMALL PERMEASE PROTEIN YIAM"/>
    <property type="match status" value="1"/>
</dbReference>
<dbReference type="AlphaFoldDB" id="A0A0P7YPQ5"/>
<evidence type="ECO:0000256" key="2">
    <source>
        <dbReference type="ARBA" id="ARBA00022448"/>
    </source>
</evidence>
<protein>
    <recommendedName>
        <fullName evidence="9">TRAP transporter small permease protein</fullName>
    </recommendedName>
</protein>
<dbReference type="Pfam" id="PF04290">
    <property type="entry name" value="DctQ"/>
    <property type="match status" value="1"/>
</dbReference>
<dbReference type="OrthoDB" id="9794346at2"/>
<organism evidence="12 13">
    <name type="scientific">Roseibaca calidilacus</name>
    <dbReference type="NCBI Taxonomy" id="1666912"/>
    <lineage>
        <taxon>Bacteria</taxon>
        <taxon>Pseudomonadati</taxon>
        <taxon>Pseudomonadota</taxon>
        <taxon>Alphaproteobacteria</taxon>
        <taxon>Rhodobacterales</taxon>
        <taxon>Paracoccaceae</taxon>
        <taxon>Roseinatronobacter</taxon>
    </lineage>
</organism>
<comment type="function">
    <text evidence="9">Part of the tripartite ATP-independent periplasmic (TRAP) transport system.</text>
</comment>
<dbReference type="Proteomes" id="UP000050413">
    <property type="component" value="Unassembled WGS sequence"/>
</dbReference>
<dbReference type="Proteomes" id="UP000182045">
    <property type="component" value="Unassembled WGS sequence"/>
</dbReference>
<evidence type="ECO:0000256" key="9">
    <source>
        <dbReference type="RuleBase" id="RU369079"/>
    </source>
</evidence>
<gene>
    <name evidence="11" type="ORF">Ga0058931_3107</name>
    <name evidence="12" type="ORF">HLUCCA05_05335</name>
</gene>
<evidence type="ECO:0000313" key="12">
    <source>
        <dbReference type="EMBL" id="KPP90838.1"/>
    </source>
</evidence>
<feature type="transmembrane region" description="Helical" evidence="9">
    <location>
        <begin position="53"/>
        <end position="71"/>
    </location>
</feature>
<dbReference type="PANTHER" id="PTHR35011:SF4">
    <property type="entry name" value="SLL1102 PROTEIN"/>
    <property type="match status" value="1"/>
</dbReference>
<evidence type="ECO:0000256" key="1">
    <source>
        <dbReference type="ARBA" id="ARBA00004429"/>
    </source>
</evidence>
<evidence type="ECO:0000313" key="14">
    <source>
        <dbReference type="Proteomes" id="UP000182045"/>
    </source>
</evidence>
<evidence type="ECO:0000256" key="3">
    <source>
        <dbReference type="ARBA" id="ARBA00022475"/>
    </source>
</evidence>
<feature type="transmembrane region" description="Helical" evidence="9">
    <location>
        <begin position="92"/>
        <end position="117"/>
    </location>
</feature>
<dbReference type="PATRIC" id="fig|1666912.4.peg.2821"/>
<evidence type="ECO:0000256" key="7">
    <source>
        <dbReference type="ARBA" id="ARBA00023136"/>
    </source>
</evidence>
<keyword evidence="7 9" id="KW-0472">Membrane</keyword>
<feature type="domain" description="Tripartite ATP-independent periplasmic transporters DctQ component" evidence="10">
    <location>
        <begin position="29"/>
        <end position="161"/>
    </location>
</feature>
<evidence type="ECO:0000256" key="4">
    <source>
        <dbReference type="ARBA" id="ARBA00022519"/>
    </source>
</evidence>
<dbReference type="EMBL" id="LJSG01000016">
    <property type="protein sequence ID" value="KPP90838.1"/>
    <property type="molecule type" value="Genomic_DNA"/>
</dbReference>
<reference evidence="12 13" key="1">
    <citation type="submission" date="2015-09" db="EMBL/GenBank/DDBJ databases">
        <title>Identification and resolution of microdiversity through metagenomic sequencing of parallel consortia.</title>
        <authorList>
            <person name="Nelson W.C."/>
            <person name="Romine M.F."/>
            <person name="Lindemann S.R."/>
        </authorList>
    </citation>
    <scope>NUCLEOTIDE SEQUENCE [LARGE SCALE GENOMIC DNA]</scope>
    <source>
        <strain evidence="12">HL-91</strain>
    </source>
</reference>
<evidence type="ECO:0000313" key="13">
    <source>
        <dbReference type="Proteomes" id="UP000050413"/>
    </source>
</evidence>
<evidence type="ECO:0000256" key="6">
    <source>
        <dbReference type="ARBA" id="ARBA00022989"/>
    </source>
</evidence>
<feature type="transmembrane region" description="Helical" evidence="9">
    <location>
        <begin position="21"/>
        <end position="38"/>
    </location>
</feature>
<dbReference type="EMBL" id="FBYC01000004">
    <property type="protein sequence ID" value="CUX83650.1"/>
    <property type="molecule type" value="Genomic_DNA"/>
</dbReference>
<name>A0A0P7YPQ5_9RHOB</name>
<comment type="similarity">
    <text evidence="8 9">Belongs to the TRAP transporter small permease family.</text>
</comment>
<keyword evidence="2 9" id="KW-0813">Transport</keyword>
<keyword evidence="5 9" id="KW-0812">Transmembrane</keyword>
<sequence length="185" mass="20968">MTALATLMKAINALNRLVGNIFMWLSVGIVLVCFWVVVERYLFANTRLWMQDLYPWMNGVMFTSVAGYALYRNDHVRVDIFFRPASTLRKAWMDLLGVCIFLMPFAAVVWIYSLTFVNRSIGLLEASPNPGGMPGLFVLKSFILVFAALIALQGVAMAIRSILIIAGREDLVPPDYRYQYELEKA</sequence>
<reference evidence="11 14" key="2">
    <citation type="submission" date="2016-01" db="EMBL/GenBank/DDBJ databases">
        <authorList>
            <person name="Varghese N."/>
        </authorList>
    </citation>
    <scope>NUCLEOTIDE SEQUENCE [LARGE SCALE GENOMIC DNA]</scope>
    <source>
        <strain evidence="11 14">HL-91</strain>
    </source>
</reference>
<dbReference type="GO" id="GO:0022857">
    <property type="term" value="F:transmembrane transporter activity"/>
    <property type="evidence" value="ECO:0007669"/>
    <property type="project" value="UniProtKB-UniRule"/>
</dbReference>
<keyword evidence="4 9" id="KW-0997">Cell inner membrane</keyword>
<keyword evidence="3" id="KW-1003">Cell membrane</keyword>
<dbReference type="InterPro" id="IPR007387">
    <property type="entry name" value="TRAP_DctQ"/>
</dbReference>
<evidence type="ECO:0000256" key="5">
    <source>
        <dbReference type="ARBA" id="ARBA00022692"/>
    </source>
</evidence>
<evidence type="ECO:0000256" key="8">
    <source>
        <dbReference type="ARBA" id="ARBA00038436"/>
    </source>
</evidence>
<evidence type="ECO:0000313" key="11">
    <source>
        <dbReference type="EMBL" id="CUX83650.1"/>
    </source>
</evidence>
<keyword evidence="14" id="KW-1185">Reference proteome</keyword>
<dbReference type="InterPro" id="IPR055348">
    <property type="entry name" value="DctQ"/>
</dbReference>
<proteinExistence type="inferred from homology"/>
<feature type="transmembrane region" description="Helical" evidence="9">
    <location>
        <begin position="137"/>
        <end position="159"/>
    </location>
</feature>